<organism evidence="5 6">
    <name type="scientific">Tribonema minus</name>
    <dbReference type="NCBI Taxonomy" id="303371"/>
    <lineage>
        <taxon>Eukaryota</taxon>
        <taxon>Sar</taxon>
        <taxon>Stramenopiles</taxon>
        <taxon>Ochrophyta</taxon>
        <taxon>PX clade</taxon>
        <taxon>Xanthophyceae</taxon>
        <taxon>Tribonematales</taxon>
        <taxon>Tribonemataceae</taxon>
        <taxon>Tribonema</taxon>
    </lineage>
</organism>
<reference evidence="5" key="1">
    <citation type="submission" date="2021-02" db="EMBL/GenBank/DDBJ databases">
        <title>First Annotated Genome of the Yellow-green Alga Tribonema minus.</title>
        <authorList>
            <person name="Mahan K.M."/>
        </authorList>
    </citation>
    <scope>NUCLEOTIDE SEQUENCE</scope>
    <source>
        <strain evidence="5">UTEX B ZZ1240</strain>
    </source>
</reference>
<keyword evidence="1 3" id="KW-0853">WD repeat</keyword>
<dbReference type="EMBL" id="JAFCMP010000246">
    <property type="protein sequence ID" value="KAG5182397.1"/>
    <property type="molecule type" value="Genomic_DNA"/>
</dbReference>
<dbReference type="PANTHER" id="PTHR19848:SF8">
    <property type="entry name" value="F-BOX AND WD REPEAT DOMAIN CONTAINING 7"/>
    <property type="match status" value="1"/>
</dbReference>
<feature type="region of interest" description="Disordered" evidence="4">
    <location>
        <begin position="16"/>
        <end position="44"/>
    </location>
</feature>
<feature type="repeat" description="WD" evidence="3">
    <location>
        <begin position="259"/>
        <end position="292"/>
    </location>
</feature>
<dbReference type="Pfam" id="PF00400">
    <property type="entry name" value="WD40"/>
    <property type="match status" value="2"/>
</dbReference>
<name>A0A836CE45_9STRA</name>
<dbReference type="PROSITE" id="PS50082">
    <property type="entry name" value="WD_REPEATS_2"/>
    <property type="match status" value="2"/>
</dbReference>
<evidence type="ECO:0000313" key="6">
    <source>
        <dbReference type="Proteomes" id="UP000664859"/>
    </source>
</evidence>
<protein>
    <submittedName>
        <fullName evidence="5">WD40-repeat-containing domain protein</fullName>
    </submittedName>
</protein>
<accession>A0A836CE45</accession>
<dbReference type="PROSITE" id="PS50294">
    <property type="entry name" value="WD_REPEATS_REGION"/>
    <property type="match status" value="1"/>
</dbReference>
<dbReference type="AlphaFoldDB" id="A0A836CE45"/>
<gene>
    <name evidence="5" type="ORF">JKP88DRAFT_199336</name>
</gene>
<dbReference type="Gene3D" id="2.130.10.10">
    <property type="entry name" value="YVTN repeat-like/Quinoprotein amine dehydrogenase"/>
    <property type="match status" value="2"/>
</dbReference>
<dbReference type="InterPro" id="IPR036322">
    <property type="entry name" value="WD40_repeat_dom_sf"/>
</dbReference>
<dbReference type="SUPFAM" id="SSF50978">
    <property type="entry name" value="WD40 repeat-like"/>
    <property type="match status" value="1"/>
</dbReference>
<proteinExistence type="predicted"/>
<dbReference type="OrthoDB" id="1932312at2759"/>
<evidence type="ECO:0000313" key="5">
    <source>
        <dbReference type="EMBL" id="KAG5182397.1"/>
    </source>
</evidence>
<keyword evidence="2" id="KW-0677">Repeat</keyword>
<keyword evidence="6" id="KW-1185">Reference proteome</keyword>
<dbReference type="InterPro" id="IPR015943">
    <property type="entry name" value="WD40/YVTN_repeat-like_dom_sf"/>
</dbReference>
<evidence type="ECO:0000256" key="4">
    <source>
        <dbReference type="SAM" id="MobiDB-lite"/>
    </source>
</evidence>
<evidence type="ECO:0000256" key="2">
    <source>
        <dbReference type="ARBA" id="ARBA00022737"/>
    </source>
</evidence>
<dbReference type="PANTHER" id="PTHR19848">
    <property type="entry name" value="WD40 REPEAT PROTEIN"/>
    <property type="match status" value="1"/>
</dbReference>
<dbReference type="SMART" id="SM00320">
    <property type="entry name" value="WD40"/>
    <property type="match status" value="3"/>
</dbReference>
<evidence type="ECO:0000256" key="3">
    <source>
        <dbReference type="PROSITE-ProRule" id="PRU00221"/>
    </source>
</evidence>
<feature type="repeat" description="WD" evidence="3">
    <location>
        <begin position="58"/>
        <end position="90"/>
    </location>
</feature>
<dbReference type="InterPro" id="IPR001680">
    <property type="entry name" value="WD40_rpt"/>
</dbReference>
<sequence length="292" mass="30055">MDGSLQILRLAPAGGGDGSGVGGSTFTRLGPLPRSSGGGGGDAVSTQASDVVHAVAAFRDHAKYVVCARWSRDGALLATASHDKTVALYSTAAAAADGDGAAAAAAPLRLVTKLYFPEAVEAVEFVGGGASGDPQRLMVASREQPHLVYVDLVDGAGYAQARVSVNANAWDAHVSFSVLGLAASPDGRYVLAATDRARTIVYRAGHNAHIRTLVGHAADAYFQPRAAWSPSGLTAFCNSQDARGVVAYCVAGARVVERAGGHAGAVRDVCTHPTARVLYTASYDKSVKVWTY</sequence>
<dbReference type="Proteomes" id="UP000664859">
    <property type="component" value="Unassembled WGS sequence"/>
</dbReference>
<comment type="caution">
    <text evidence="5">The sequence shown here is derived from an EMBL/GenBank/DDBJ whole genome shotgun (WGS) entry which is preliminary data.</text>
</comment>
<evidence type="ECO:0000256" key="1">
    <source>
        <dbReference type="ARBA" id="ARBA00022574"/>
    </source>
</evidence>